<evidence type="ECO:0000259" key="1">
    <source>
        <dbReference type="Pfam" id="PF18962"/>
    </source>
</evidence>
<dbReference type="EMBL" id="BARW01005678">
    <property type="protein sequence ID" value="GAI82083.1"/>
    <property type="molecule type" value="Genomic_DNA"/>
</dbReference>
<dbReference type="InterPro" id="IPR013783">
    <property type="entry name" value="Ig-like_fold"/>
</dbReference>
<dbReference type="SUPFAM" id="SSF49265">
    <property type="entry name" value="Fibronectin type III"/>
    <property type="match status" value="1"/>
</dbReference>
<name>X1RN64_9ZZZZ</name>
<dbReference type="InterPro" id="IPR026444">
    <property type="entry name" value="Secre_tail"/>
</dbReference>
<dbReference type="NCBIfam" id="TIGR04183">
    <property type="entry name" value="Por_Secre_tail"/>
    <property type="match status" value="1"/>
</dbReference>
<reference evidence="2" key="1">
    <citation type="journal article" date="2014" name="Front. Microbiol.">
        <title>High frequency of phylogenetically diverse reductive dehalogenase-homologous genes in deep subseafloor sedimentary metagenomes.</title>
        <authorList>
            <person name="Kawai M."/>
            <person name="Futagami T."/>
            <person name="Toyoda A."/>
            <person name="Takaki Y."/>
            <person name="Nishi S."/>
            <person name="Hori S."/>
            <person name="Arai W."/>
            <person name="Tsubouchi T."/>
            <person name="Morono Y."/>
            <person name="Uchiyama I."/>
            <person name="Ito T."/>
            <person name="Fujiyama A."/>
            <person name="Inagaki F."/>
            <person name="Takami H."/>
        </authorList>
    </citation>
    <scope>NUCLEOTIDE SEQUENCE</scope>
    <source>
        <strain evidence="2">Expedition CK06-06</strain>
    </source>
</reference>
<proteinExistence type="predicted"/>
<organism evidence="2">
    <name type="scientific">marine sediment metagenome</name>
    <dbReference type="NCBI Taxonomy" id="412755"/>
    <lineage>
        <taxon>unclassified sequences</taxon>
        <taxon>metagenomes</taxon>
        <taxon>ecological metagenomes</taxon>
    </lineage>
</organism>
<accession>X1RN64</accession>
<dbReference type="Gene3D" id="2.60.40.10">
    <property type="entry name" value="Immunoglobulins"/>
    <property type="match status" value="1"/>
</dbReference>
<evidence type="ECO:0000313" key="2">
    <source>
        <dbReference type="EMBL" id="GAI82083.1"/>
    </source>
</evidence>
<gene>
    <name evidence="2" type="ORF">S12H4_12167</name>
</gene>
<dbReference type="Pfam" id="PF18962">
    <property type="entry name" value="Por_Secre_tail"/>
    <property type="match status" value="1"/>
</dbReference>
<comment type="caution">
    <text evidence="2">The sequence shown here is derived from an EMBL/GenBank/DDBJ whole genome shotgun (WGS) entry which is preliminary data.</text>
</comment>
<dbReference type="AlphaFoldDB" id="X1RN64"/>
<dbReference type="Pfam" id="PF20773">
    <property type="entry name" value="InhA-like_MAM"/>
    <property type="match status" value="1"/>
</dbReference>
<protein>
    <recommendedName>
        <fullName evidence="1">Secretion system C-terminal sorting domain-containing protein</fullName>
    </recommendedName>
</protein>
<feature type="domain" description="Secretion system C-terminal sorting" evidence="1">
    <location>
        <begin position="137"/>
        <end position="193"/>
    </location>
</feature>
<dbReference type="InterPro" id="IPR036116">
    <property type="entry name" value="FN3_sf"/>
</dbReference>
<sequence length="196" mass="22341">QLDERYSGSSGWTYKQYSLEPWVGKAINIRFRVSSDGGANDEGFYVDDVSPVPVFGTITTVSSTITDTFYTLTGIPEGKHYYRVMGHNNRGWGNYSNIEDVIVNYEGITEGLKDENRFQCSITSDLKDICVSYILPRSENVRISIYDVSGRRVKDIRRYDSKGNHSLRIQNSKSGVWFVRIKAGEKELTRKVVTIR</sequence>
<feature type="non-terminal residue" evidence="2">
    <location>
        <position position="1"/>
    </location>
</feature>